<dbReference type="PANTHER" id="PTHR30469">
    <property type="entry name" value="MULTIDRUG RESISTANCE PROTEIN MDTA"/>
    <property type="match status" value="1"/>
</dbReference>
<dbReference type="PANTHER" id="PTHR30469:SF37">
    <property type="entry name" value="RAGD PROTEIN"/>
    <property type="match status" value="1"/>
</dbReference>
<dbReference type="InterPro" id="IPR006143">
    <property type="entry name" value="RND_pump_MFP"/>
</dbReference>
<sequence length="380" mass="41208">MNTMTIYAVFRSGLHLALITGMGFLLSQCGNSSAEKSQMEEAPVEEDIRYEAIRVAASRPASELNLPGELESYYETDLYPRVSSYVKALHVDIGDQVKKGQVLAELEAPELTANLTEAYSKVKAAEAVYGASKGTFLRVLRTSRTLGAISPVDLDASRTKAISDSLAVVAANAHYNSVQQLVSYLKITAPFTGVITDRRLSPGAFVGPGGQNGVPMLKIKQLDRLRLRIAVPEAYLGDIRRGNPVQFTVRSFPRQTFTGRINRVANSVRPETRSELVEIDYQNKGGKLKPGMFASARLPVSATTEGSLYVPKTAIISTLDRTFVLKVVDGKAIRVTVQKGDESAGQTQVFGDLQPGDLILKTASDDLADRAAVKTQLVNQ</sequence>
<dbReference type="AlphaFoldDB" id="D2QHH3"/>
<dbReference type="GO" id="GO:0015562">
    <property type="term" value="F:efflux transmembrane transporter activity"/>
    <property type="evidence" value="ECO:0007669"/>
    <property type="project" value="TreeGrafter"/>
</dbReference>
<evidence type="ECO:0000259" key="2">
    <source>
        <dbReference type="Pfam" id="PF25954"/>
    </source>
</evidence>
<dbReference type="NCBIfam" id="TIGR01730">
    <property type="entry name" value="RND_mfp"/>
    <property type="match status" value="1"/>
</dbReference>
<dbReference type="eggNOG" id="COG0845">
    <property type="taxonomic scope" value="Bacteria"/>
</dbReference>
<feature type="domain" description="CzcB-like barrel-sandwich hybrid" evidence="3">
    <location>
        <begin position="78"/>
        <end position="206"/>
    </location>
</feature>
<dbReference type="Gene3D" id="1.10.287.470">
    <property type="entry name" value="Helix hairpin bin"/>
    <property type="match status" value="1"/>
</dbReference>
<evidence type="ECO:0000259" key="4">
    <source>
        <dbReference type="Pfam" id="PF25989"/>
    </source>
</evidence>
<comment type="similarity">
    <text evidence="1">Belongs to the membrane fusion protein (MFP) (TC 8.A.1) family.</text>
</comment>
<feature type="domain" description="YknX-like C-terminal permuted SH3-like" evidence="4">
    <location>
        <begin position="308"/>
        <end position="374"/>
    </location>
</feature>
<dbReference type="Pfam" id="PF25973">
    <property type="entry name" value="BSH_CzcB"/>
    <property type="match status" value="1"/>
</dbReference>
<name>D2QHH3_SPILD</name>
<dbReference type="SUPFAM" id="SSF111369">
    <property type="entry name" value="HlyD-like secretion proteins"/>
    <property type="match status" value="1"/>
</dbReference>
<dbReference type="STRING" id="504472.Slin_2615"/>
<evidence type="ECO:0000313" key="5">
    <source>
        <dbReference type="EMBL" id="ADB38633.1"/>
    </source>
</evidence>
<dbReference type="EMBL" id="CP001769">
    <property type="protein sequence ID" value="ADB38633.1"/>
    <property type="molecule type" value="Genomic_DNA"/>
</dbReference>
<reference evidence="5 6" key="1">
    <citation type="journal article" date="2010" name="Stand. Genomic Sci.">
        <title>Complete genome sequence of Spirosoma linguale type strain (1).</title>
        <authorList>
            <person name="Lail K."/>
            <person name="Sikorski J."/>
            <person name="Saunders E."/>
            <person name="Lapidus A."/>
            <person name="Glavina Del Rio T."/>
            <person name="Copeland A."/>
            <person name="Tice H."/>
            <person name="Cheng J.-F."/>
            <person name="Lucas S."/>
            <person name="Nolan M."/>
            <person name="Bruce D."/>
            <person name="Goodwin L."/>
            <person name="Pitluck S."/>
            <person name="Ivanova N."/>
            <person name="Mavromatis K."/>
            <person name="Ovchinnikova G."/>
            <person name="Pati A."/>
            <person name="Chen A."/>
            <person name="Palaniappan K."/>
            <person name="Land M."/>
            <person name="Hauser L."/>
            <person name="Chang Y.-J."/>
            <person name="Jeffries C.D."/>
            <person name="Chain P."/>
            <person name="Brettin T."/>
            <person name="Detter J.C."/>
            <person name="Schuetze A."/>
            <person name="Rohde M."/>
            <person name="Tindall B.J."/>
            <person name="Goeker M."/>
            <person name="Bristow J."/>
            <person name="Eisen J.A."/>
            <person name="Markowitz V."/>
            <person name="Hugenholtz P."/>
            <person name="Kyrpides N.C."/>
            <person name="Klenk H.-P."/>
            <person name="Chen F."/>
        </authorList>
    </citation>
    <scope>NUCLEOTIDE SEQUENCE [LARGE SCALE GENOMIC DNA]</scope>
    <source>
        <strain evidence="6">ATCC 33905 / DSM 74 / LMG 10896 / Claus 1</strain>
    </source>
</reference>
<feature type="domain" description="CusB-like beta-barrel" evidence="2">
    <location>
        <begin position="227"/>
        <end position="298"/>
    </location>
</feature>
<dbReference type="FunFam" id="2.40.30.170:FF:000010">
    <property type="entry name" value="Efflux RND transporter periplasmic adaptor subunit"/>
    <property type="match status" value="1"/>
</dbReference>
<keyword evidence="6" id="KW-1185">Reference proteome</keyword>
<dbReference type="GO" id="GO:1990281">
    <property type="term" value="C:efflux pump complex"/>
    <property type="evidence" value="ECO:0007669"/>
    <property type="project" value="TreeGrafter"/>
</dbReference>
<dbReference type="InterPro" id="IPR058637">
    <property type="entry name" value="YknX-like_C"/>
</dbReference>
<dbReference type="Pfam" id="PF25954">
    <property type="entry name" value="Beta-barrel_RND_2"/>
    <property type="match status" value="1"/>
</dbReference>
<dbReference type="Proteomes" id="UP000002028">
    <property type="component" value="Chromosome"/>
</dbReference>
<dbReference type="Gene3D" id="2.40.420.20">
    <property type="match status" value="1"/>
</dbReference>
<dbReference type="HOGENOM" id="CLU_018816_1_4_10"/>
<dbReference type="Gene3D" id="2.40.30.170">
    <property type="match status" value="1"/>
</dbReference>
<dbReference type="InterPro" id="IPR058647">
    <property type="entry name" value="BSH_CzcB-like"/>
</dbReference>
<organism evidence="5 6">
    <name type="scientific">Spirosoma linguale (strain ATCC 33905 / DSM 74 / LMG 10896 / Claus 1)</name>
    <dbReference type="NCBI Taxonomy" id="504472"/>
    <lineage>
        <taxon>Bacteria</taxon>
        <taxon>Pseudomonadati</taxon>
        <taxon>Bacteroidota</taxon>
        <taxon>Cytophagia</taxon>
        <taxon>Cytophagales</taxon>
        <taxon>Cytophagaceae</taxon>
        <taxon>Spirosoma</taxon>
    </lineage>
</organism>
<dbReference type="Pfam" id="PF25989">
    <property type="entry name" value="YknX_C"/>
    <property type="match status" value="1"/>
</dbReference>
<gene>
    <name evidence="5" type="ordered locus">Slin_2615</name>
</gene>
<dbReference type="InterPro" id="IPR058792">
    <property type="entry name" value="Beta-barrel_RND_2"/>
</dbReference>
<protein>
    <submittedName>
        <fullName evidence="5">Efflux transporter, RND family, MFP subunit</fullName>
    </submittedName>
</protein>
<evidence type="ECO:0000259" key="3">
    <source>
        <dbReference type="Pfam" id="PF25973"/>
    </source>
</evidence>
<evidence type="ECO:0000256" key="1">
    <source>
        <dbReference type="ARBA" id="ARBA00009477"/>
    </source>
</evidence>
<accession>D2QHH3</accession>
<evidence type="ECO:0000313" key="6">
    <source>
        <dbReference type="Proteomes" id="UP000002028"/>
    </source>
</evidence>
<dbReference type="KEGG" id="sli:Slin_2615"/>
<dbReference type="Gene3D" id="2.40.50.100">
    <property type="match status" value="1"/>
</dbReference>
<proteinExistence type="inferred from homology"/>